<name>A0ABT8BIX4_9HYPH</name>
<dbReference type="RefSeq" id="WP_238226215.1">
    <property type="nucleotide sequence ID" value="NZ_BPQD01000016.1"/>
</dbReference>
<evidence type="ECO:0000313" key="2">
    <source>
        <dbReference type="Proteomes" id="UP001224644"/>
    </source>
</evidence>
<evidence type="ECO:0000313" key="1">
    <source>
        <dbReference type="EMBL" id="MDN3592112.1"/>
    </source>
</evidence>
<keyword evidence="2" id="KW-1185">Reference proteome</keyword>
<comment type="caution">
    <text evidence="1">The sequence shown here is derived from an EMBL/GenBank/DDBJ whole genome shotgun (WGS) entry which is preliminary data.</text>
</comment>
<dbReference type="Proteomes" id="UP001224644">
    <property type="component" value="Unassembled WGS sequence"/>
</dbReference>
<dbReference type="PIRSF" id="PIRSF020481">
    <property type="entry name" value="BAP"/>
    <property type="match status" value="1"/>
</dbReference>
<sequence>MAGEIDDAFLSKLAVPVIEREPEFASLFSARIAQMRSLMPEWDTWMLRGDPINRICRHAAYGDLLFYQEINEAFRASLKDFATGEDLTRKASDWDLERYEGESDESLSRRLEARMKGHSGAGPDSWYESNAFEAAPERVADVAVRGDGRGSIFVAVLAKDNGGVADDDLLDTVRVALNRRGTKGTNDTIVARSAVIAEIDLIFDYWLLPDAPIDTVERADSRVRASFDKARRLEWDFERSWANAQLFVEGMKKIEIVSPVADIVTEFGEAVSLRSIVPNYRGRAL</sequence>
<gene>
    <name evidence="1" type="ORF">QWZ12_16055</name>
</gene>
<organism evidence="1 2">
    <name type="scientific">Methylobacterium adhaesivum</name>
    <dbReference type="NCBI Taxonomy" id="333297"/>
    <lineage>
        <taxon>Bacteria</taxon>
        <taxon>Pseudomonadati</taxon>
        <taxon>Pseudomonadota</taxon>
        <taxon>Alphaproteobacteria</taxon>
        <taxon>Hyphomicrobiales</taxon>
        <taxon>Methylobacteriaceae</taxon>
        <taxon>Methylobacterium</taxon>
    </lineage>
</organism>
<protein>
    <submittedName>
        <fullName evidence="1">Baseplate J/gp47 family protein</fullName>
    </submittedName>
</protein>
<accession>A0ABT8BIX4</accession>
<dbReference type="InterPro" id="IPR014507">
    <property type="entry name" value="Baseplate_assembly_J_pred"/>
</dbReference>
<dbReference type="EMBL" id="JAUFPX010000015">
    <property type="protein sequence ID" value="MDN3592112.1"/>
    <property type="molecule type" value="Genomic_DNA"/>
</dbReference>
<reference evidence="2" key="1">
    <citation type="journal article" date="2019" name="Int. J. Syst. Evol. Microbiol.">
        <title>The Global Catalogue of Microorganisms (GCM) 10K type strain sequencing project: providing services to taxonomists for standard genome sequencing and annotation.</title>
        <authorList>
            <consortium name="The Broad Institute Genomics Platform"/>
            <consortium name="The Broad Institute Genome Sequencing Center for Infectious Disease"/>
            <person name="Wu L."/>
            <person name="Ma J."/>
        </authorList>
    </citation>
    <scope>NUCLEOTIDE SEQUENCE [LARGE SCALE GENOMIC DNA]</scope>
    <source>
        <strain evidence="2">CECT 7069</strain>
    </source>
</reference>
<proteinExistence type="predicted"/>